<accession>A0A381XC86</accession>
<sequence>VFSVSGIVTPLDPLARIKTVSFVDDSPSTVIALNVRLTISLSARLRIAGSTAASVVRNPSMVAMFGSIIPAPLTIPPIVNTPSDVSTETAYSFGETSVVMMASAASRCFSGRNCLTAFRIPELTF</sequence>
<proteinExistence type="predicted"/>
<feature type="non-terminal residue" evidence="1">
    <location>
        <position position="1"/>
    </location>
</feature>
<reference evidence="1" key="1">
    <citation type="submission" date="2018-05" db="EMBL/GenBank/DDBJ databases">
        <authorList>
            <person name="Lanie J.A."/>
            <person name="Ng W.-L."/>
            <person name="Kazmierczak K.M."/>
            <person name="Andrzejewski T.M."/>
            <person name="Davidsen T.M."/>
            <person name="Wayne K.J."/>
            <person name="Tettelin H."/>
            <person name="Glass J.I."/>
            <person name="Rusch D."/>
            <person name="Podicherti R."/>
            <person name="Tsui H.-C.T."/>
            <person name="Winkler M.E."/>
        </authorList>
    </citation>
    <scope>NUCLEOTIDE SEQUENCE</scope>
</reference>
<dbReference type="EMBL" id="UINC01014644">
    <property type="protein sequence ID" value="SVA62334.1"/>
    <property type="molecule type" value="Genomic_DNA"/>
</dbReference>
<organism evidence="1">
    <name type="scientific">marine metagenome</name>
    <dbReference type="NCBI Taxonomy" id="408172"/>
    <lineage>
        <taxon>unclassified sequences</taxon>
        <taxon>metagenomes</taxon>
        <taxon>ecological metagenomes</taxon>
    </lineage>
</organism>
<name>A0A381XC86_9ZZZZ</name>
<dbReference type="AlphaFoldDB" id="A0A381XC86"/>
<evidence type="ECO:0000313" key="1">
    <source>
        <dbReference type="EMBL" id="SVA62334.1"/>
    </source>
</evidence>
<gene>
    <name evidence="1" type="ORF">METZ01_LOCUS115188</name>
</gene>
<protein>
    <submittedName>
        <fullName evidence="1">Uncharacterized protein</fullName>
    </submittedName>
</protein>